<dbReference type="Proteomes" id="UP000813068">
    <property type="component" value="Unassembled WGS sequence"/>
</dbReference>
<dbReference type="PANTHER" id="PTHR43265:SF1">
    <property type="entry name" value="ESTERASE ESTD"/>
    <property type="match status" value="1"/>
</dbReference>
<organism evidence="3 4">
    <name type="scientific">Geopseudomonas aromaticivorans</name>
    <dbReference type="NCBI Taxonomy" id="2849492"/>
    <lineage>
        <taxon>Bacteria</taxon>
        <taxon>Pseudomonadati</taxon>
        <taxon>Pseudomonadota</taxon>
        <taxon>Gammaproteobacteria</taxon>
        <taxon>Pseudomonadales</taxon>
        <taxon>Pseudomonadaceae</taxon>
        <taxon>Geopseudomonas</taxon>
    </lineage>
</organism>
<protein>
    <submittedName>
        <fullName evidence="3">Lysophospholipase</fullName>
    </submittedName>
</protein>
<comment type="caution">
    <text evidence="3">The sequence shown here is derived from an EMBL/GenBank/DDBJ whole genome shotgun (WGS) entry which is preliminary data.</text>
</comment>
<dbReference type="InterPro" id="IPR022742">
    <property type="entry name" value="Hydrolase_4"/>
</dbReference>
<dbReference type="RefSeq" id="WP_217679198.1">
    <property type="nucleotide sequence ID" value="NZ_JAHRGL010000001.1"/>
</dbReference>
<feature type="chain" id="PRO_5046151495" evidence="1">
    <location>
        <begin position="25"/>
        <end position="322"/>
    </location>
</feature>
<sequence>MPSTRLLRTALLLTLLLCCAPLRAAPPSILQWPVELLVPGGLLHGSLMLPETAQPAPVVLIIAGSGPTDRDGNNPAGGNNDSLRRLALGLAERGIASLRYDKRGVAASRAVAPREEQLSVEAYVADAVAWGQLLKADPRFSQLILLGHSEGALIATLAAADSGADALVSLAGIAHPLGTVLREQLQGRLPPTLAAETETILRELEQGHTVAEVSPKLRVLLRPSVQPYLITLLRQRPAEAFAQVPIPALIVQGTRDFQVDAQEALLLQQAKPEAQLLLVEGMNHVLRVVPADAPPLASYNDPQLPLAAELLDGLARFILPAP</sequence>
<evidence type="ECO:0000313" key="4">
    <source>
        <dbReference type="Proteomes" id="UP000813068"/>
    </source>
</evidence>
<dbReference type="PANTHER" id="PTHR43265">
    <property type="entry name" value="ESTERASE ESTD"/>
    <property type="match status" value="1"/>
</dbReference>
<dbReference type="Pfam" id="PF12146">
    <property type="entry name" value="Hydrolase_4"/>
    <property type="match status" value="1"/>
</dbReference>
<dbReference type="EMBL" id="JAHRGL010000001">
    <property type="protein sequence ID" value="MBV2131285.1"/>
    <property type="molecule type" value="Genomic_DNA"/>
</dbReference>
<evidence type="ECO:0000256" key="1">
    <source>
        <dbReference type="SAM" id="SignalP"/>
    </source>
</evidence>
<evidence type="ECO:0000313" key="3">
    <source>
        <dbReference type="EMBL" id="MBV2131285.1"/>
    </source>
</evidence>
<proteinExistence type="predicted"/>
<name>A0ABS6MR51_9GAMM</name>
<keyword evidence="1" id="KW-0732">Signal</keyword>
<dbReference type="InterPro" id="IPR053145">
    <property type="entry name" value="AB_hydrolase_Est10"/>
</dbReference>
<feature type="signal peptide" evidence="1">
    <location>
        <begin position="1"/>
        <end position="24"/>
    </location>
</feature>
<reference evidence="3 4" key="1">
    <citation type="submission" date="2021-06" db="EMBL/GenBank/DDBJ databases">
        <title>Differences between aerobic and microaerobic xylene degrading microbial communities.</title>
        <authorList>
            <person name="Banerjee S."/>
            <person name="Tancsics A."/>
        </authorList>
    </citation>
    <scope>NUCLEOTIDE SEQUENCE [LARGE SCALE GENOMIC DNA]</scope>
    <source>
        <strain evidence="3 4">MAP12</strain>
    </source>
</reference>
<evidence type="ECO:0000259" key="2">
    <source>
        <dbReference type="Pfam" id="PF12146"/>
    </source>
</evidence>
<keyword evidence="4" id="KW-1185">Reference proteome</keyword>
<feature type="domain" description="Serine aminopeptidase S33" evidence="2">
    <location>
        <begin position="84"/>
        <end position="285"/>
    </location>
</feature>
<gene>
    <name evidence="3" type="ORF">KRX52_00555</name>
</gene>
<accession>A0ABS6MR51</accession>